<protein>
    <submittedName>
        <fullName evidence="1">Uncharacterized protein</fullName>
    </submittedName>
</protein>
<dbReference type="AlphaFoldDB" id="A0AAV7LCM3"/>
<sequence>MKRFLCFFVAQIQRDATECRQDRGECRTGLWTLRFLLGPRRVELSARGKRQAALRCGDWRRRGGGPGRDARGLWRLGRPRRALTGGGVKHGLGCGEGVRGLGGGEAVCGAALGTVGPGGAGYGGPAVIYGGEERSGSGRRHDR</sequence>
<gene>
    <name evidence="1" type="ORF">NDU88_001830</name>
</gene>
<organism evidence="1 2">
    <name type="scientific">Pleurodeles waltl</name>
    <name type="common">Iberian ribbed newt</name>
    <dbReference type="NCBI Taxonomy" id="8319"/>
    <lineage>
        <taxon>Eukaryota</taxon>
        <taxon>Metazoa</taxon>
        <taxon>Chordata</taxon>
        <taxon>Craniata</taxon>
        <taxon>Vertebrata</taxon>
        <taxon>Euteleostomi</taxon>
        <taxon>Amphibia</taxon>
        <taxon>Batrachia</taxon>
        <taxon>Caudata</taxon>
        <taxon>Salamandroidea</taxon>
        <taxon>Salamandridae</taxon>
        <taxon>Pleurodelinae</taxon>
        <taxon>Pleurodeles</taxon>
    </lineage>
</organism>
<name>A0AAV7LCM3_PLEWA</name>
<keyword evidence="2" id="KW-1185">Reference proteome</keyword>
<evidence type="ECO:0000313" key="1">
    <source>
        <dbReference type="EMBL" id="KAJ1088674.1"/>
    </source>
</evidence>
<dbReference type="EMBL" id="JANPWB010000015">
    <property type="protein sequence ID" value="KAJ1088674.1"/>
    <property type="molecule type" value="Genomic_DNA"/>
</dbReference>
<reference evidence="1" key="1">
    <citation type="journal article" date="2022" name="bioRxiv">
        <title>Sequencing and chromosome-scale assembly of the giantPleurodeles waltlgenome.</title>
        <authorList>
            <person name="Brown T."/>
            <person name="Elewa A."/>
            <person name="Iarovenko S."/>
            <person name="Subramanian E."/>
            <person name="Araus A.J."/>
            <person name="Petzold A."/>
            <person name="Susuki M."/>
            <person name="Suzuki K.-i.T."/>
            <person name="Hayashi T."/>
            <person name="Toyoda A."/>
            <person name="Oliveira C."/>
            <person name="Osipova E."/>
            <person name="Leigh N.D."/>
            <person name="Simon A."/>
            <person name="Yun M.H."/>
        </authorList>
    </citation>
    <scope>NUCLEOTIDE SEQUENCE</scope>
    <source>
        <strain evidence="1">20211129_DDA</strain>
        <tissue evidence="1">Liver</tissue>
    </source>
</reference>
<proteinExistence type="predicted"/>
<dbReference type="Proteomes" id="UP001066276">
    <property type="component" value="Chromosome 11"/>
</dbReference>
<comment type="caution">
    <text evidence="1">The sequence shown here is derived from an EMBL/GenBank/DDBJ whole genome shotgun (WGS) entry which is preliminary data.</text>
</comment>
<accession>A0AAV7LCM3</accession>
<evidence type="ECO:0000313" key="2">
    <source>
        <dbReference type="Proteomes" id="UP001066276"/>
    </source>
</evidence>